<reference evidence="1 2" key="1">
    <citation type="submission" date="2016-11" db="EMBL/GenBank/DDBJ databases">
        <title>Paenibacillus species isolates.</title>
        <authorList>
            <person name="Beno S.M."/>
        </authorList>
    </citation>
    <scope>NUCLEOTIDE SEQUENCE [LARGE SCALE GENOMIC DNA]</scope>
    <source>
        <strain evidence="1 2">FSL R5-0378</strain>
    </source>
</reference>
<keyword evidence="2" id="KW-1185">Reference proteome</keyword>
<evidence type="ECO:0000313" key="1">
    <source>
        <dbReference type="EMBL" id="OMF52557.1"/>
    </source>
</evidence>
<dbReference type="InterPro" id="IPR036916">
    <property type="entry name" value="Sda_sf"/>
</dbReference>
<dbReference type="RefSeq" id="WP_076172730.1">
    <property type="nucleotide sequence ID" value="NZ_MRTP01000006.1"/>
</dbReference>
<dbReference type="EMBL" id="MRTP01000006">
    <property type="protein sequence ID" value="OMF52557.1"/>
    <property type="molecule type" value="Genomic_DNA"/>
</dbReference>
<organism evidence="1 2">
    <name type="scientific">Paenibacillus rhizosphaerae</name>
    <dbReference type="NCBI Taxonomy" id="297318"/>
    <lineage>
        <taxon>Bacteria</taxon>
        <taxon>Bacillati</taxon>
        <taxon>Bacillota</taxon>
        <taxon>Bacilli</taxon>
        <taxon>Bacillales</taxon>
        <taxon>Paenibacillaceae</taxon>
        <taxon>Paenibacillus</taxon>
    </lineage>
</organism>
<proteinExistence type="predicted"/>
<dbReference type="SUPFAM" id="SSF100985">
    <property type="entry name" value="Sporulation inhibitor Sda"/>
    <property type="match status" value="1"/>
</dbReference>
<accession>A0A1R1EL67</accession>
<dbReference type="InterPro" id="IPR015064">
    <property type="entry name" value="Sda"/>
</dbReference>
<dbReference type="Pfam" id="PF08970">
    <property type="entry name" value="Sda"/>
    <property type="match status" value="1"/>
</dbReference>
<comment type="caution">
    <text evidence="1">The sequence shown here is derived from an EMBL/GenBank/DDBJ whole genome shotgun (WGS) entry which is preliminary data.</text>
</comment>
<sequence length="68" mass="7833">MQILSDEQLLECVMLAKQLELDPEFLALLMSELQRRGIELLDEDGVLLQENYQVSGNRELDAAEMYFA</sequence>
<name>A0A1R1EL67_9BACL</name>
<dbReference type="AlphaFoldDB" id="A0A1R1EL67"/>
<evidence type="ECO:0000313" key="2">
    <source>
        <dbReference type="Proteomes" id="UP000187172"/>
    </source>
</evidence>
<dbReference type="Gene3D" id="1.10.287.1100">
    <property type="entry name" value="Sporulation inhibitor A"/>
    <property type="match status" value="1"/>
</dbReference>
<protein>
    <recommendedName>
        <fullName evidence="3">Sporulation histidine kinase inhibitor Sda</fullName>
    </recommendedName>
</protein>
<evidence type="ECO:0008006" key="3">
    <source>
        <dbReference type="Google" id="ProtNLM"/>
    </source>
</evidence>
<gene>
    <name evidence="1" type="ORF">BK138_20925</name>
</gene>
<dbReference type="Proteomes" id="UP000187172">
    <property type="component" value="Unassembled WGS sequence"/>
</dbReference>
<dbReference type="STRING" id="297318.BK138_20925"/>